<proteinExistence type="predicted"/>
<dbReference type="InterPro" id="IPR011664">
    <property type="entry name" value="Abi_system_AbiD/AbiF-like"/>
</dbReference>
<evidence type="ECO:0000313" key="1">
    <source>
        <dbReference type="EMBL" id="KAB1636150.1"/>
    </source>
</evidence>
<organism evidence="1 2">
    <name type="scientific">Ellagibacter isourolithinifaciens</name>
    <dbReference type="NCBI Taxonomy" id="2137581"/>
    <lineage>
        <taxon>Bacteria</taxon>
        <taxon>Bacillati</taxon>
        <taxon>Actinomycetota</taxon>
        <taxon>Coriobacteriia</taxon>
        <taxon>Eggerthellales</taxon>
        <taxon>Eggerthellaceae</taxon>
        <taxon>Ellagibacter</taxon>
    </lineage>
</organism>
<accession>A0A6N6NKA2</accession>
<name>A0A6N6NKA2_9ACTN</name>
<dbReference type="OrthoDB" id="5363652at2"/>
<dbReference type="EMBL" id="WAJR01000035">
    <property type="protein sequence ID" value="KAB1636150.1"/>
    <property type="molecule type" value="Genomic_DNA"/>
</dbReference>
<gene>
    <name evidence="1" type="ORF">F8C90_09955</name>
</gene>
<sequence>MGTIKLLYQKVSPDARTKTASELGTRVPVLKNWLSVPRVARSACCHHSRIWNRTWGVRPVIPRN</sequence>
<protein>
    <submittedName>
        <fullName evidence="1">Abi family protein</fullName>
    </submittedName>
</protein>
<keyword evidence="2" id="KW-1185">Reference proteome</keyword>
<dbReference type="Proteomes" id="UP000468668">
    <property type="component" value="Unassembled WGS sequence"/>
</dbReference>
<evidence type="ECO:0000313" key="2">
    <source>
        <dbReference type="Proteomes" id="UP000468668"/>
    </source>
</evidence>
<dbReference type="Pfam" id="PF07751">
    <property type="entry name" value="Abi_2"/>
    <property type="match status" value="1"/>
</dbReference>
<comment type="caution">
    <text evidence="1">The sequence shown here is derived from an EMBL/GenBank/DDBJ whole genome shotgun (WGS) entry which is preliminary data.</text>
</comment>
<dbReference type="AlphaFoldDB" id="A0A6N6NKA2"/>
<reference evidence="1 2" key="1">
    <citation type="submission" date="2019-09" db="EMBL/GenBank/DDBJ databases">
        <title>Whole genome shotgun sequencing (WGS) of Ellagibacter isourolithinifaciens DSM 104140(T) and Adlercreutzia muris DSM 29508(T).</title>
        <authorList>
            <person name="Stoll D.A."/>
            <person name="Danylec N."/>
            <person name="Huch M."/>
        </authorList>
    </citation>
    <scope>NUCLEOTIDE SEQUENCE [LARGE SCALE GENOMIC DNA]</scope>
    <source>
        <strain evidence="1 2">DSM 104140</strain>
    </source>
</reference>